<name>A0A1I2HPQ6_9RHOB</name>
<evidence type="ECO:0000313" key="1">
    <source>
        <dbReference type="EMBL" id="SFF30807.1"/>
    </source>
</evidence>
<gene>
    <name evidence="1" type="ORF">SAMN04488523_1622</name>
</gene>
<proteinExistence type="predicted"/>
<dbReference type="Proteomes" id="UP000198977">
    <property type="component" value="Unassembled WGS sequence"/>
</dbReference>
<keyword evidence="2" id="KW-1185">Reference proteome</keyword>
<sequence>AEGLQNALWSAGGVPLYHRSDSLSAAFRNLDAQAQTDLTARYEALCAHYKMTPTRNNKGVAHENGSIESAHGHLKGAIRDALLMRGSSDFEDLGAYRAFVDEIVGRRNAYHGKGIAVERPHLQDLPERRSTDFEEVIVTVTSTGGFILRKVFYTVPSRLIGHRLRVRLFDDRLDLFIGGTHLMTLPRGRAKANGKHDQVVNYHHVIHSLRKKPMALLHLVYRDKLFPRAEYRRAFEALATRLPERQACKATVELLSLAHDRNCEAALALELAKILEVGDIPDVGVLRSKFAPDPASLPTVTVRSVSLDSYEALLGSTNKVGEHA</sequence>
<dbReference type="PANTHER" id="PTHR35004">
    <property type="entry name" value="TRANSPOSASE RV3428C-RELATED"/>
    <property type="match status" value="1"/>
</dbReference>
<reference evidence="2" key="1">
    <citation type="submission" date="2016-10" db="EMBL/GenBank/DDBJ databases">
        <authorList>
            <person name="Varghese N."/>
            <person name="Submissions S."/>
        </authorList>
    </citation>
    <scope>NUCLEOTIDE SEQUENCE [LARGE SCALE GENOMIC DNA]</scope>
    <source>
        <strain evidence="2">DSM 11443</strain>
    </source>
</reference>
<protein>
    <submittedName>
        <fullName evidence="1">Integrase core domain-containing protein</fullName>
    </submittedName>
</protein>
<dbReference type="OrthoDB" id="525881at2"/>
<dbReference type="EMBL" id="FOMW01000062">
    <property type="protein sequence ID" value="SFF30807.1"/>
    <property type="molecule type" value="Genomic_DNA"/>
</dbReference>
<accession>A0A1I2HPQ6</accession>
<evidence type="ECO:0000313" key="2">
    <source>
        <dbReference type="Proteomes" id="UP000198977"/>
    </source>
</evidence>
<organism evidence="1 2">
    <name type="scientific">Sulfitobacter brevis</name>
    <dbReference type="NCBI Taxonomy" id="74348"/>
    <lineage>
        <taxon>Bacteria</taxon>
        <taxon>Pseudomonadati</taxon>
        <taxon>Pseudomonadota</taxon>
        <taxon>Alphaproteobacteria</taxon>
        <taxon>Rhodobacterales</taxon>
        <taxon>Roseobacteraceae</taxon>
        <taxon>Sulfitobacter</taxon>
    </lineage>
</organism>
<dbReference type="STRING" id="74348.SAMN04488523_1622"/>
<feature type="non-terminal residue" evidence="1">
    <location>
        <position position="1"/>
    </location>
</feature>
<dbReference type="PANTHER" id="PTHR35004:SF7">
    <property type="entry name" value="INTEGRASE PROTEIN"/>
    <property type="match status" value="1"/>
</dbReference>
<dbReference type="AlphaFoldDB" id="A0A1I2HPQ6"/>